<evidence type="ECO:0000259" key="6">
    <source>
        <dbReference type="PROSITE" id="PS50937"/>
    </source>
</evidence>
<dbReference type="GO" id="GO:0005737">
    <property type="term" value="C:cytoplasm"/>
    <property type="evidence" value="ECO:0007669"/>
    <property type="project" value="UniProtKB-SubCell"/>
</dbReference>
<dbReference type="SUPFAM" id="SSF46955">
    <property type="entry name" value="Putative DNA-binding domain"/>
    <property type="match status" value="1"/>
</dbReference>
<keyword evidence="2" id="KW-0963">Cytoplasm</keyword>
<evidence type="ECO:0000256" key="5">
    <source>
        <dbReference type="ARBA" id="ARBA00023163"/>
    </source>
</evidence>
<dbReference type="PROSITE" id="PS50937">
    <property type="entry name" value="HTH_MERR_2"/>
    <property type="match status" value="1"/>
</dbReference>
<evidence type="ECO:0000313" key="7">
    <source>
        <dbReference type="EMBL" id="MDP1520444.1"/>
    </source>
</evidence>
<dbReference type="GO" id="GO:0003700">
    <property type="term" value="F:DNA-binding transcription factor activity"/>
    <property type="evidence" value="ECO:0007669"/>
    <property type="project" value="InterPro"/>
</dbReference>
<reference evidence="7" key="1">
    <citation type="journal article" date="2010" name="Int. J. Syst. Evol. Microbiol.">
        <title>Porticoccus litoralis gen. nov., sp. nov., a gammaproteobacterium isolated from the Yellow Sea.</title>
        <authorList>
            <person name="Oh H.M."/>
            <person name="Kim H."/>
            <person name="Kim K.M."/>
            <person name="Min G.S."/>
            <person name="Cho J.C."/>
        </authorList>
    </citation>
    <scope>NUCLEOTIDE SEQUENCE</scope>
    <source>
        <strain evidence="7">DSM 25064</strain>
    </source>
</reference>
<dbReference type="AlphaFoldDB" id="A0AAW8B4C2"/>
<dbReference type="EMBL" id="JAUUUU010000002">
    <property type="protein sequence ID" value="MDP1520444.1"/>
    <property type="molecule type" value="Genomic_DNA"/>
</dbReference>
<dbReference type="GO" id="GO:0003677">
    <property type="term" value="F:DNA binding"/>
    <property type="evidence" value="ECO:0007669"/>
    <property type="project" value="UniProtKB-KW"/>
</dbReference>
<comment type="subcellular location">
    <subcellularLocation>
        <location evidence="1">Cytoplasm</location>
    </subcellularLocation>
</comment>
<dbReference type="GO" id="GO:0045893">
    <property type="term" value="P:positive regulation of DNA-templated transcription"/>
    <property type="evidence" value="ECO:0007669"/>
    <property type="project" value="InterPro"/>
</dbReference>
<proteinExistence type="predicted"/>
<evidence type="ECO:0000313" key="8">
    <source>
        <dbReference type="Proteomes" id="UP001178354"/>
    </source>
</evidence>
<dbReference type="PRINTS" id="PR00040">
    <property type="entry name" value="HTHMERR"/>
</dbReference>
<dbReference type="InterPro" id="IPR009061">
    <property type="entry name" value="DNA-bd_dom_put_sf"/>
</dbReference>
<gene>
    <name evidence="7" type="primary">cueR</name>
    <name evidence="7" type="ORF">Q8A57_05610</name>
</gene>
<feature type="domain" description="HTH merR-type" evidence="6">
    <location>
        <begin position="1"/>
        <end position="69"/>
    </location>
</feature>
<evidence type="ECO:0000256" key="2">
    <source>
        <dbReference type="ARBA" id="ARBA00022490"/>
    </source>
</evidence>
<evidence type="ECO:0000256" key="3">
    <source>
        <dbReference type="ARBA" id="ARBA00023015"/>
    </source>
</evidence>
<dbReference type="InterPro" id="IPR000551">
    <property type="entry name" value="MerR-type_HTH_dom"/>
</dbReference>
<reference evidence="7" key="2">
    <citation type="submission" date="2023-08" db="EMBL/GenBank/DDBJ databases">
        <authorList>
            <person name="Luo J."/>
        </authorList>
    </citation>
    <scope>NUCLEOTIDE SEQUENCE</scope>
    <source>
        <strain evidence="7">DSM 25064</strain>
    </source>
</reference>
<name>A0AAW8B4C2_9GAMM</name>
<dbReference type="Proteomes" id="UP001178354">
    <property type="component" value="Unassembled WGS sequence"/>
</dbReference>
<dbReference type="InterPro" id="IPR011789">
    <property type="entry name" value="CueR"/>
</dbReference>
<dbReference type="Pfam" id="PF09278">
    <property type="entry name" value="MerR-DNA-bind"/>
    <property type="match status" value="1"/>
</dbReference>
<keyword evidence="4" id="KW-0238">DNA-binding</keyword>
<dbReference type="Gene3D" id="1.10.1660.10">
    <property type="match status" value="1"/>
</dbReference>
<accession>A0AAW8B4C2</accession>
<dbReference type="InterPro" id="IPR047057">
    <property type="entry name" value="MerR_fam"/>
</dbReference>
<dbReference type="InterPro" id="IPR015358">
    <property type="entry name" value="Tscrpt_reg_MerR_DNA-bd"/>
</dbReference>
<dbReference type="GO" id="GO:0005507">
    <property type="term" value="F:copper ion binding"/>
    <property type="evidence" value="ECO:0007669"/>
    <property type="project" value="InterPro"/>
</dbReference>
<dbReference type="PANTHER" id="PTHR30204">
    <property type="entry name" value="REDOX-CYCLING DRUG-SENSING TRANSCRIPTIONAL ACTIVATOR SOXR"/>
    <property type="match status" value="1"/>
</dbReference>
<dbReference type="PANTHER" id="PTHR30204:SF94">
    <property type="entry name" value="HEAVY METAL-DEPENDENT TRANSCRIPTIONAL REGULATOR HI_0293-RELATED"/>
    <property type="match status" value="1"/>
</dbReference>
<dbReference type="Pfam" id="PF00376">
    <property type="entry name" value="MerR"/>
    <property type="match status" value="1"/>
</dbReference>
<keyword evidence="5" id="KW-0804">Transcription</keyword>
<keyword evidence="8" id="KW-1185">Reference proteome</keyword>
<keyword evidence="3" id="KW-0805">Transcription regulation</keyword>
<dbReference type="NCBIfam" id="TIGR02044">
    <property type="entry name" value="CueR"/>
    <property type="match status" value="1"/>
</dbReference>
<comment type="caution">
    <text evidence="7">The sequence shown here is derived from an EMBL/GenBank/DDBJ whole genome shotgun (WGS) entry which is preliminary data.</text>
</comment>
<protein>
    <submittedName>
        <fullName evidence="7">Cu(I)-responsive transcriptional regulator</fullName>
    </submittedName>
</protein>
<evidence type="ECO:0000256" key="4">
    <source>
        <dbReference type="ARBA" id="ARBA00023125"/>
    </source>
</evidence>
<organism evidence="7 8">
    <name type="scientific">Porticoccus litoralis</name>
    <dbReference type="NCBI Taxonomy" id="434086"/>
    <lineage>
        <taxon>Bacteria</taxon>
        <taxon>Pseudomonadati</taxon>
        <taxon>Pseudomonadota</taxon>
        <taxon>Gammaproteobacteria</taxon>
        <taxon>Cellvibrionales</taxon>
        <taxon>Porticoccaceae</taxon>
        <taxon>Porticoccus</taxon>
    </lineage>
</organism>
<sequence>MKISEVAFRTGLDAKTIRYYESIGLVDSPRRQANGYRDYGEGNVRQLWFLRHARQFGFSVEECRELLALWANPQRRSAEVHKLVTEKVQNIDRHIRELQEMKTLLSELLEKCPGDDSPECSIINKLASDTE</sequence>
<dbReference type="RefSeq" id="WP_305170009.1">
    <property type="nucleotide sequence ID" value="NZ_JAUUUU010000002.1"/>
</dbReference>
<evidence type="ECO:0000256" key="1">
    <source>
        <dbReference type="ARBA" id="ARBA00004496"/>
    </source>
</evidence>
<dbReference type="SMART" id="SM00422">
    <property type="entry name" value="HTH_MERR"/>
    <property type="match status" value="1"/>
</dbReference>